<dbReference type="RefSeq" id="XP_012203256.1">
    <property type="nucleotide sequence ID" value="XM_012347866.1"/>
</dbReference>
<sequence length="114" mass="12371">MVHYVKLAVASAATRYGLLPVLIAASSNKAAFGFAARLVQPDCLVDTDGNRTTIKTPSDTPDDRRFTLAINAKPELVPDVLKPFCLTLVVDKAMDVSTRVKTLLIKREASSHEC</sequence>
<dbReference type="EMBL" id="KK583227">
    <property type="protein sequence ID" value="KDO25969.1"/>
    <property type="molecule type" value="Genomic_DNA"/>
</dbReference>
<proteinExistence type="predicted"/>
<dbReference type="GeneID" id="24130836"/>
<name>A0A067C5A4_SAPPC</name>
<dbReference type="VEuPathDB" id="FungiDB:SPRG_08622"/>
<keyword evidence="2" id="KW-1185">Reference proteome</keyword>
<gene>
    <name evidence="1" type="ORF">SPRG_08622</name>
</gene>
<evidence type="ECO:0000313" key="2">
    <source>
        <dbReference type="Proteomes" id="UP000030745"/>
    </source>
</evidence>
<dbReference type="Proteomes" id="UP000030745">
    <property type="component" value="Unassembled WGS sequence"/>
</dbReference>
<dbReference type="AlphaFoldDB" id="A0A067C5A4"/>
<evidence type="ECO:0000313" key="1">
    <source>
        <dbReference type="EMBL" id="KDO25969.1"/>
    </source>
</evidence>
<dbReference type="KEGG" id="spar:SPRG_08622"/>
<protein>
    <submittedName>
        <fullName evidence="1">Uncharacterized protein</fullName>
    </submittedName>
</protein>
<accession>A0A067C5A4</accession>
<reference evidence="1 2" key="1">
    <citation type="journal article" date="2013" name="PLoS Genet.">
        <title>Distinctive expansion of potential virulence genes in the genome of the oomycete fish pathogen Saprolegnia parasitica.</title>
        <authorList>
            <person name="Jiang R.H."/>
            <person name="de Bruijn I."/>
            <person name="Haas B.J."/>
            <person name="Belmonte R."/>
            <person name="Lobach L."/>
            <person name="Christie J."/>
            <person name="van den Ackerveken G."/>
            <person name="Bottin A."/>
            <person name="Bulone V."/>
            <person name="Diaz-Moreno S.M."/>
            <person name="Dumas B."/>
            <person name="Fan L."/>
            <person name="Gaulin E."/>
            <person name="Govers F."/>
            <person name="Grenville-Briggs L.J."/>
            <person name="Horner N.R."/>
            <person name="Levin J.Z."/>
            <person name="Mammella M."/>
            <person name="Meijer H.J."/>
            <person name="Morris P."/>
            <person name="Nusbaum C."/>
            <person name="Oome S."/>
            <person name="Phillips A.J."/>
            <person name="van Rooyen D."/>
            <person name="Rzeszutek E."/>
            <person name="Saraiva M."/>
            <person name="Secombes C.J."/>
            <person name="Seidl M.F."/>
            <person name="Snel B."/>
            <person name="Stassen J.H."/>
            <person name="Sykes S."/>
            <person name="Tripathy S."/>
            <person name="van den Berg H."/>
            <person name="Vega-Arreguin J.C."/>
            <person name="Wawra S."/>
            <person name="Young S.K."/>
            <person name="Zeng Q."/>
            <person name="Dieguez-Uribeondo J."/>
            <person name="Russ C."/>
            <person name="Tyler B.M."/>
            <person name="van West P."/>
        </authorList>
    </citation>
    <scope>NUCLEOTIDE SEQUENCE [LARGE SCALE GENOMIC DNA]</scope>
    <source>
        <strain evidence="1 2">CBS 223.65</strain>
    </source>
</reference>
<dbReference type="OrthoDB" id="6513042at2759"/>
<organism evidence="1 2">
    <name type="scientific">Saprolegnia parasitica (strain CBS 223.65)</name>
    <dbReference type="NCBI Taxonomy" id="695850"/>
    <lineage>
        <taxon>Eukaryota</taxon>
        <taxon>Sar</taxon>
        <taxon>Stramenopiles</taxon>
        <taxon>Oomycota</taxon>
        <taxon>Saprolegniomycetes</taxon>
        <taxon>Saprolegniales</taxon>
        <taxon>Saprolegniaceae</taxon>
        <taxon>Saprolegnia</taxon>
    </lineage>
</organism>